<evidence type="ECO:0000313" key="1">
    <source>
        <dbReference type="EMBL" id="MEQ2253344.1"/>
    </source>
</evidence>
<comment type="caution">
    <text evidence="1">The sequence shown here is derived from an EMBL/GenBank/DDBJ whole genome shotgun (WGS) entry which is preliminary data.</text>
</comment>
<proteinExistence type="predicted"/>
<accession>A0ABV0V8B7</accession>
<reference evidence="1 2" key="1">
    <citation type="submission" date="2021-06" db="EMBL/GenBank/DDBJ databases">
        <authorList>
            <person name="Palmer J.M."/>
        </authorList>
    </citation>
    <scope>NUCLEOTIDE SEQUENCE [LARGE SCALE GENOMIC DNA]</scope>
    <source>
        <strain evidence="2">if_2019</strain>
        <tissue evidence="1">Muscle</tissue>
    </source>
</reference>
<dbReference type="Proteomes" id="UP001482620">
    <property type="component" value="Unassembled WGS sequence"/>
</dbReference>
<evidence type="ECO:0000313" key="2">
    <source>
        <dbReference type="Proteomes" id="UP001482620"/>
    </source>
</evidence>
<dbReference type="EMBL" id="JAHRIQ010097441">
    <property type="protein sequence ID" value="MEQ2253344.1"/>
    <property type="molecule type" value="Genomic_DNA"/>
</dbReference>
<feature type="non-terminal residue" evidence="1">
    <location>
        <position position="1"/>
    </location>
</feature>
<protein>
    <submittedName>
        <fullName evidence="1">Uncharacterized protein</fullName>
    </submittedName>
</protein>
<organism evidence="1 2">
    <name type="scientific">Ilyodon furcidens</name>
    <name type="common">goldbreast splitfin</name>
    <dbReference type="NCBI Taxonomy" id="33524"/>
    <lineage>
        <taxon>Eukaryota</taxon>
        <taxon>Metazoa</taxon>
        <taxon>Chordata</taxon>
        <taxon>Craniata</taxon>
        <taxon>Vertebrata</taxon>
        <taxon>Euteleostomi</taxon>
        <taxon>Actinopterygii</taxon>
        <taxon>Neopterygii</taxon>
        <taxon>Teleostei</taxon>
        <taxon>Neoteleostei</taxon>
        <taxon>Acanthomorphata</taxon>
        <taxon>Ovalentaria</taxon>
        <taxon>Atherinomorphae</taxon>
        <taxon>Cyprinodontiformes</taxon>
        <taxon>Goodeidae</taxon>
        <taxon>Ilyodon</taxon>
    </lineage>
</organism>
<name>A0ABV0V8B7_9TELE</name>
<gene>
    <name evidence="1" type="ORF">ILYODFUR_031108</name>
</gene>
<keyword evidence="2" id="KW-1185">Reference proteome</keyword>
<sequence>STVHLARSYGQRRIILEPLSRVRNLGLRRFDLEPLWKTWNMDMRPGKGPSCGGSSEFMFHGEPAGEQTTHMCLCTPSLRPPLKAL</sequence>